<dbReference type="SUPFAM" id="SSF50800">
    <property type="entry name" value="PK beta-barrel domain-like"/>
    <property type="match status" value="1"/>
</dbReference>
<dbReference type="InterPro" id="IPR005303">
    <property type="entry name" value="MOCOS_middle"/>
</dbReference>
<comment type="caution">
    <text evidence="3">The sequence shown here is derived from an EMBL/GenBank/DDBJ whole genome shotgun (WGS) entry which is preliminary data.</text>
</comment>
<protein>
    <submittedName>
        <fullName evidence="3">Related to MOSC domain protein</fullName>
    </submittedName>
</protein>
<dbReference type="GO" id="GO:0030170">
    <property type="term" value="F:pyridoxal phosphate binding"/>
    <property type="evidence" value="ECO:0007669"/>
    <property type="project" value="InterPro"/>
</dbReference>
<dbReference type="GO" id="GO:0030151">
    <property type="term" value="F:molybdenum ion binding"/>
    <property type="evidence" value="ECO:0007669"/>
    <property type="project" value="InterPro"/>
</dbReference>
<feature type="domain" description="MOSC" evidence="2">
    <location>
        <begin position="278"/>
        <end position="466"/>
    </location>
</feature>
<dbReference type="AlphaFoldDB" id="A0AAE8MSJ0"/>
<dbReference type="Pfam" id="PF03476">
    <property type="entry name" value="MOSC_N"/>
    <property type="match status" value="1"/>
</dbReference>
<organism evidence="3 4">
    <name type="scientific">Cephalotrichum gorgonifer</name>
    <dbReference type="NCBI Taxonomy" id="2041049"/>
    <lineage>
        <taxon>Eukaryota</taxon>
        <taxon>Fungi</taxon>
        <taxon>Dikarya</taxon>
        <taxon>Ascomycota</taxon>
        <taxon>Pezizomycotina</taxon>
        <taxon>Sordariomycetes</taxon>
        <taxon>Hypocreomycetidae</taxon>
        <taxon>Microascales</taxon>
        <taxon>Microascaceae</taxon>
        <taxon>Cephalotrichum</taxon>
    </lineage>
</organism>
<dbReference type="PROSITE" id="PS51340">
    <property type="entry name" value="MOSC"/>
    <property type="match status" value="1"/>
</dbReference>
<feature type="transmembrane region" description="Helical" evidence="1">
    <location>
        <begin position="52"/>
        <end position="72"/>
    </location>
</feature>
<dbReference type="Proteomes" id="UP001187682">
    <property type="component" value="Unassembled WGS sequence"/>
</dbReference>
<dbReference type="Pfam" id="PF03473">
    <property type="entry name" value="MOSC"/>
    <property type="match status" value="1"/>
</dbReference>
<name>A0AAE8MSJ0_9PEZI</name>
<evidence type="ECO:0000313" key="3">
    <source>
        <dbReference type="EMBL" id="SPN99657.1"/>
    </source>
</evidence>
<evidence type="ECO:0000256" key="1">
    <source>
        <dbReference type="SAM" id="Phobius"/>
    </source>
</evidence>
<keyword evidence="1" id="KW-0812">Transmembrane</keyword>
<evidence type="ECO:0000259" key="2">
    <source>
        <dbReference type="PROSITE" id="PS51340"/>
    </source>
</evidence>
<evidence type="ECO:0000313" key="4">
    <source>
        <dbReference type="Proteomes" id="UP001187682"/>
    </source>
</evidence>
<reference evidence="3" key="1">
    <citation type="submission" date="2018-03" db="EMBL/GenBank/DDBJ databases">
        <authorList>
            <person name="Guldener U."/>
        </authorList>
    </citation>
    <scope>NUCLEOTIDE SEQUENCE</scope>
</reference>
<keyword evidence="1" id="KW-1133">Transmembrane helix</keyword>
<dbReference type="InterPro" id="IPR011037">
    <property type="entry name" value="Pyrv_Knase-like_insert_dom_sf"/>
</dbReference>
<gene>
    <name evidence="3" type="ORF">DNG_02509</name>
</gene>
<proteinExistence type="predicted"/>
<dbReference type="EMBL" id="ONZQ02000003">
    <property type="protein sequence ID" value="SPN99657.1"/>
    <property type="molecule type" value="Genomic_DNA"/>
</dbReference>
<keyword evidence="1" id="KW-0472">Membrane</keyword>
<accession>A0AAE8MSJ0</accession>
<dbReference type="InterPro" id="IPR005302">
    <property type="entry name" value="MoCF_Sase_C"/>
</dbReference>
<sequence length="476" mass="53818">MSMGGEATSKLMFNTARIDDISQITAKDWSHPVMLDFTFDEVLAAFDRQTTIVFVVTLLSFAIPVVLIFPPVSIRITEALAETHSKLGLPSGESNLPDHQEEIPENGTPRIRSLVVYPVKSCRGVELKRAKVVNSGLQYDRMYTFARLRDRPAGNEKEGAEPVWEFISQRHFASMSRLSVDIWCPDPTKTVGKLTEKGSDESFLVLRYPWKRPGLRGAVDWLGAKLGKGWHGVPEREVLLPVACPSEQEIEDRGYTFEPVKIWKDTVTALNLEKELPDELAGFLGVKERLGLFRMSPETRREVHRCAPTKEDAGYQPIVEFQDAYPIHLMNVASVRDVEKHLPSDAVESFDVRRFRANIIITGPPPYEEDTWKSFRLKQGEASSSTDCIYHVSCRTARCKLPNVNPDTAIRHPVEPDRYLRKHRNVDEGAPLHGCLGMMLTPIFPPADNLVALESWLEVGMEIDVTERGKHVYQKQ</sequence>
<keyword evidence="4" id="KW-1185">Reference proteome</keyword>
<dbReference type="GO" id="GO:0003824">
    <property type="term" value="F:catalytic activity"/>
    <property type="evidence" value="ECO:0007669"/>
    <property type="project" value="InterPro"/>
</dbReference>